<comment type="caution">
    <text evidence="1">The sequence shown here is derived from an EMBL/GenBank/DDBJ whole genome shotgun (WGS) entry which is preliminary data.</text>
</comment>
<dbReference type="Proteomes" id="UP000222913">
    <property type="component" value="Unassembled WGS sequence"/>
</dbReference>
<dbReference type="EMBL" id="PEBM01000092">
    <property type="protein sequence ID" value="PHV55169.1"/>
    <property type="molecule type" value="Genomic_DNA"/>
</dbReference>
<proteinExistence type="predicted"/>
<evidence type="ECO:0000313" key="2">
    <source>
        <dbReference type="Proteomes" id="UP000222913"/>
    </source>
</evidence>
<name>A0A2G3NNQ6_STRMC</name>
<protein>
    <submittedName>
        <fullName evidence="1">Uncharacterized protein</fullName>
    </submittedName>
</protein>
<sequence length="121" mass="14491">MIKWNGKSTNGTWRKEIIANDYEDLLETMVDKGICDGYWNVDSQAYNELCFYSEKLEKLRDEYQDAIEEDDDEKIASFEKQLDDIDWHEEIFSKLTDEQFEQVIRGIDGMAYYQEFEQVED</sequence>
<accession>A0A2G3NNQ6</accession>
<gene>
    <name evidence="1" type="ORF">CS010_11770</name>
</gene>
<dbReference type="RefSeq" id="WP_099390957.1">
    <property type="nucleotide sequence ID" value="NZ_PEBM01000092.1"/>
</dbReference>
<organism evidence="1 2">
    <name type="scientific">Streptococcus macedonicus</name>
    <name type="common">Streptococcus gallolyticus macedonicus</name>
    <dbReference type="NCBI Taxonomy" id="59310"/>
    <lineage>
        <taxon>Bacteria</taxon>
        <taxon>Bacillati</taxon>
        <taxon>Bacillota</taxon>
        <taxon>Bacilli</taxon>
        <taxon>Lactobacillales</taxon>
        <taxon>Streptococcaceae</taxon>
        <taxon>Streptococcus</taxon>
    </lineage>
</organism>
<evidence type="ECO:0000313" key="1">
    <source>
        <dbReference type="EMBL" id="PHV55169.1"/>
    </source>
</evidence>
<dbReference type="AlphaFoldDB" id="A0A2G3NNQ6"/>
<reference evidence="1 2" key="1">
    <citation type="submission" date="2017-10" db="EMBL/GenBank/DDBJ databases">
        <title>Whole-genome sequence of three Streptococcus macedonicus strains isolated from Italian cheeses of the Veneto region.</title>
        <authorList>
            <person name="Treu L."/>
            <person name="De Diego-Diaz B."/>
            <person name="Papadimitriou K."/>
            <person name="Tsakalidou E."/>
            <person name="Corich V."/>
            <person name="Giacomini A."/>
        </authorList>
    </citation>
    <scope>NUCLEOTIDE SEQUENCE [LARGE SCALE GENOMIC DNA]</scope>
    <source>
        <strain evidence="1 2">27MV</strain>
    </source>
</reference>